<organism evidence="3 4">
    <name type="scientific">Sipha flava</name>
    <name type="common">yellow sugarcane aphid</name>
    <dbReference type="NCBI Taxonomy" id="143950"/>
    <lineage>
        <taxon>Eukaryota</taxon>
        <taxon>Metazoa</taxon>
        <taxon>Ecdysozoa</taxon>
        <taxon>Arthropoda</taxon>
        <taxon>Hexapoda</taxon>
        <taxon>Insecta</taxon>
        <taxon>Pterygota</taxon>
        <taxon>Neoptera</taxon>
        <taxon>Paraneoptera</taxon>
        <taxon>Hemiptera</taxon>
        <taxon>Sternorrhyncha</taxon>
        <taxon>Aphidomorpha</taxon>
        <taxon>Aphidoidea</taxon>
        <taxon>Aphididae</taxon>
        <taxon>Sipha</taxon>
    </lineage>
</organism>
<reference evidence="4" key="1">
    <citation type="submission" date="2025-08" db="UniProtKB">
        <authorList>
            <consortium name="RefSeq"/>
        </authorList>
    </citation>
    <scope>IDENTIFICATION</scope>
    <source>
        <tissue evidence="4">Whole body</tissue>
    </source>
</reference>
<keyword evidence="2" id="KW-1133">Transmembrane helix</keyword>
<feature type="compositionally biased region" description="Polar residues" evidence="1">
    <location>
        <begin position="179"/>
        <end position="224"/>
    </location>
</feature>
<protein>
    <submittedName>
        <fullName evidence="4">Probable GPI-anchored adhesin-like protein PGA55</fullName>
    </submittedName>
</protein>
<dbReference type="AlphaFoldDB" id="A0A8B8G4R3"/>
<feature type="region of interest" description="Disordered" evidence="1">
    <location>
        <begin position="159"/>
        <end position="224"/>
    </location>
</feature>
<feature type="compositionally biased region" description="Low complexity" evidence="1">
    <location>
        <begin position="166"/>
        <end position="178"/>
    </location>
</feature>
<sequence>MDSLLFYFLPVVVIIIVWTLQRKFRTKKTIEKIEDESIESNEVTSDKSRSGNRSELEIETDTKLLDIKNEEDCNSTSSSLSEYVDSVSTLSSLVCRYECTETQDMKLTPNSNEEGDYSYMNNSSSEYMDSLSTMPSTIYSNDYSTNEIQEAKFTSRKKDYYPNDISSSSSENLGCSSSDNMGSSITQPSGYDISTSSSENLGCSSSDNMESSITQPSGYDNNDDSVNIIQCVEDFSDVGLHSTATDENDIDDNMNNGFIEVEGVYVNNV</sequence>
<keyword evidence="2" id="KW-0812">Transmembrane</keyword>
<evidence type="ECO:0000313" key="4">
    <source>
        <dbReference type="RefSeq" id="XP_025417808.1"/>
    </source>
</evidence>
<gene>
    <name evidence="4" type="primary">LOC112688699</name>
</gene>
<name>A0A8B8G4R3_9HEMI</name>
<accession>A0A8B8G4R3</accession>
<proteinExistence type="predicted"/>
<feature type="transmembrane region" description="Helical" evidence="2">
    <location>
        <begin position="6"/>
        <end position="24"/>
    </location>
</feature>
<dbReference type="Proteomes" id="UP000694846">
    <property type="component" value="Unplaced"/>
</dbReference>
<keyword evidence="3" id="KW-1185">Reference proteome</keyword>
<evidence type="ECO:0000256" key="1">
    <source>
        <dbReference type="SAM" id="MobiDB-lite"/>
    </source>
</evidence>
<evidence type="ECO:0000313" key="3">
    <source>
        <dbReference type="Proteomes" id="UP000694846"/>
    </source>
</evidence>
<evidence type="ECO:0000256" key="2">
    <source>
        <dbReference type="SAM" id="Phobius"/>
    </source>
</evidence>
<keyword evidence="2" id="KW-0472">Membrane</keyword>
<dbReference type="GeneID" id="112688699"/>
<dbReference type="RefSeq" id="XP_025417808.1">
    <property type="nucleotide sequence ID" value="XM_025562023.1"/>
</dbReference>